<evidence type="ECO:0000313" key="9">
    <source>
        <dbReference type="Proteomes" id="UP000306102"/>
    </source>
</evidence>
<sequence>MMITLLERVVYEEPSNLFTMAMPPIIFLSLAILGLAEASGIHLQYSKFCINMNFMNMVGSSSSSSSSHNHSVIKLSSRTGMLIVYTPPFLAGVASFILFSGGDSRFLLVKSALTFHFFKRVMEVLFVHKYSGGMVLDSVILISTTYFTTTSTMIYTQHVVQGFQEPLIDLKLFGVVLFLLGICGNFYHHCLLSKTRDQKGDKSYKIPRGGLFNLVICPHYLFEIVQFLGVSFISQTTFSFAFALGSALYLTGRSYDTRKWYLSKFENFPKHVKALVPYVF</sequence>
<dbReference type="FunFam" id="1.20.120.1630:FF:000017">
    <property type="entry name" value="3-oxo-5-alpha-steroid 4-dehydrogenase family protein"/>
    <property type="match status" value="1"/>
</dbReference>
<name>A0A4S4D946_CAMSN</name>
<dbReference type="EMBL" id="SDRB02012085">
    <property type="protein sequence ID" value="THF99009.1"/>
    <property type="molecule type" value="Genomic_DNA"/>
</dbReference>
<feature type="transmembrane region" description="Helical" evidence="6">
    <location>
        <begin position="82"/>
        <end position="101"/>
    </location>
</feature>
<protein>
    <recommendedName>
        <fullName evidence="7">3-oxo-5-alpha-steroid 4-dehydrogenase C-terminal domain-containing protein</fullName>
    </recommendedName>
</protein>
<feature type="transmembrane region" description="Helical" evidence="6">
    <location>
        <begin position="139"/>
        <end position="160"/>
    </location>
</feature>
<keyword evidence="4 6" id="KW-1133">Transmembrane helix</keyword>
<dbReference type="STRING" id="542762.A0A4S4D946"/>
<feature type="transmembrane region" description="Helical" evidence="6">
    <location>
        <begin position="172"/>
        <end position="192"/>
    </location>
</feature>
<evidence type="ECO:0000256" key="3">
    <source>
        <dbReference type="ARBA" id="ARBA00022692"/>
    </source>
</evidence>
<dbReference type="InterPro" id="IPR039357">
    <property type="entry name" value="SRD5A/TECR"/>
</dbReference>
<evidence type="ECO:0000256" key="4">
    <source>
        <dbReference type="ARBA" id="ARBA00022989"/>
    </source>
</evidence>
<evidence type="ECO:0000313" key="8">
    <source>
        <dbReference type="EMBL" id="THF99009.1"/>
    </source>
</evidence>
<dbReference type="PROSITE" id="PS50244">
    <property type="entry name" value="S5A_REDUCTASE"/>
    <property type="match status" value="1"/>
</dbReference>
<comment type="similarity">
    <text evidence="2">Belongs to the steroid 5-alpha reductase family.</text>
</comment>
<gene>
    <name evidence="8" type="ORF">TEA_017924</name>
</gene>
<dbReference type="Gene3D" id="1.20.120.1630">
    <property type="match status" value="1"/>
</dbReference>
<dbReference type="AlphaFoldDB" id="A0A4S4D946"/>
<evidence type="ECO:0000256" key="1">
    <source>
        <dbReference type="ARBA" id="ARBA00004141"/>
    </source>
</evidence>
<proteinExistence type="inferred from homology"/>
<dbReference type="Pfam" id="PF02544">
    <property type="entry name" value="Steroid_dh"/>
    <property type="match status" value="1"/>
</dbReference>
<feature type="domain" description="3-oxo-5-alpha-steroid 4-dehydrogenase C-terminal" evidence="7">
    <location>
        <begin position="140"/>
        <end position="280"/>
    </location>
</feature>
<dbReference type="Proteomes" id="UP000306102">
    <property type="component" value="Unassembled WGS sequence"/>
</dbReference>
<keyword evidence="3 6" id="KW-0812">Transmembrane</keyword>
<evidence type="ECO:0000256" key="5">
    <source>
        <dbReference type="ARBA" id="ARBA00023136"/>
    </source>
</evidence>
<keyword evidence="5 6" id="KW-0472">Membrane</keyword>
<accession>A0A4S4D946</accession>
<evidence type="ECO:0000259" key="7">
    <source>
        <dbReference type="Pfam" id="PF02544"/>
    </source>
</evidence>
<keyword evidence="9" id="KW-1185">Reference proteome</keyword>
<feature type="transmembrane region" description="Helical" evidence="6">
    <location>
        <begin position="20"/>
        <end position="38"/>
    </location>
</feature>
<dbReference type="GO" id="GO:0016020">
    <property type="term" value="C:membrane"/>
    <property type="evidence" value="ECO:0007669"/>
    <property type="project" value="UniProtKB-SubCell"/>
</dbReference>
<dbReference type="GO" id="GO:0006629">
    <property type="term" value="P:lipid metabolic process"/>
    <property type="evidence" value="ECO:0007669"/>
    <property type="project" value="InterPro"/>
</dbReference>
<dbReference type="InterPro" id="IPR001104">
    <property type="entry name" value="3-oxo-5_a-steroid_4-DH_C"/>
</dbReference>
<organism evidence="8 9">
    <name type="scientific">Camellia sinensis var. sinensis</name>
    <name type="common">China tea</name>
    <dbReference type="NCBI Taxonomy" id="542762"/>
    <lineage>
        <taxon>Eukaryota</taxon>
        <taxon>Viridiplantae</taxon>
        <taxon>Streptophyta</taxon>
        <taxon>Embryophyta</taxon>
        <taxon>Tracheophyta</taxon>
        <taxon>Spermatophyta</taxon>
        <taxon>Magnoliopsida</taxon>
        <taxon>eudicotyledons</taxon>
        <taxon>Gunneridae</taxon>
        <taxon>Pentapetalae</taxon>
        <taxon>asterids</taxon>
        <taxon>Ericales</taxon>
        <taxon>Theaceae</taxon>
        <taxon>Camellia</taxon>
    </lineage>
</organism>
<evidence type="ECO:0000256" key="6">
    <source>
        <dbReference type="SAM" id="Phobius"/>
    </source>
</evidence>
<dbReference type="PANTHER" id="PTHR10556:SF54">
    <property type="entry name" value="VERY-LONG-CHAIN ENOYL-COA REDUCTASE-LIKE"/>
    <property type="match status" value="1"/>
</dbReference>
<dbReference type="PANTHER" id="PTHR10556">
    <property type="entry name" value="3-OXO-5-ALPHA-STEROID 4-DEHYDROGENASE"/>
    <property type="match status" value="1"/>
</dbReference>
<comment type="caution">
    <text evidence="8">The sequence shown here is derived from an EMBL/GenBank/DDBJ whole genome shotgun (WGS) entry which is preliminary data.</text>
</comment>
<comment type="subcellular location">
    <subcellularLocation>
        <location evidence="1">Membrane</location>
        <topology evidence="1">Multi-pass membrane protein</topology>
    </subcellularLocation>
</comment>
<reference evidence="8 9" key="1">
    <citation type="journal article" date="2018" name="Proc. Natl. Acad. Sci. U.S.A.">
        <title>Draft genome sequence of Camellia sinensis var. sinensis provides insights into the evolution of the tea genome and tea quality.</title>
        <authorList>
            <person name="Wei C."/>
            <person name="Yang H."/>
            <person name="Wang S."/>
            <person name="Zhao J."/>
            <person name="Liu C."/>
            <person name="Gao L."/>
            <person name="Xia E."/>
            <person name="Lu Y."/>
            <person name="Tai Y."/>
            <person name="She G."/>
            <person name="Sun J."/>
            <person name="Cao H."/>
            <person name="Tong W."/>
            <person name="Gao Q."/>
            <person name="Li Y."/>
            <person name="Deng W."/>
            <person name="Jiang X."/>
            <person name="Wang W."/>
            <person name="Chen Q."/>
            <person name="Zhang S."/>
            <person name="Li H."/>
            <person name="Wu J."/>
            <person name="Wang P."/>
            <person name="Li P."/>
            <person name="Shi C."/>
            <person name="Zheng F."/>
            <person name="Jian J."/>
            <person name="Huang B."/>
            <person name="Shan D."/>
            <person name="Shi M."/>
            <person name="Fang C."/>
            <person name="Yue Y."/>
            <person name="Li F."/>
            <person name="Li D."/>
            <person name="Wei S."/>
            <person name="Han B."/>
            <person name="Jiang C."/>
            <person name="Yin Y."/>
            <person name="Xia T."/>
            <person name="Zhang Z."/>
            <person name="Bennetzen J.L."/>
            <person name="Zhao S."/>
            <person name="Wan X."/>
        </authorList>
    </citation>
    <scope>NUCLEOTIDE SEQUENCE [LARGE SCALE GENOMIC DNA]</scope>
    <source>
        <strain evidence="9">cv. Shuchazao</strain>
        <tissue evidence="8">Leaf</tissue>
    </source>
</reference>
<dbReference type="GO" id="GO:0016627">
    <property type="term" value="F:oxidoreductase activity, acting on the CH-CH group of donors"/>
    <property type="evidence" value="ECO:0007669"/>
    <property type="project" value="InterPro"/>
</dbReference>
<feature type="transmembrane region" description="Helical" evidence="6">
    <location>
        <begin position="228"/>
        <end position="250"/>
    </location>
</feature>
<evidence type="ECO:0000256" key="2">
    <source>
        <dbReference type="ARBA" id="ARBA00007742"/>
    </source>
</evidence>